<reference evidence="10" key="1">
    <citation type="submission" date="2016-10" db="EMBL/GenBank/DDBJ databases">
        <authorList>
            <person name="Varghese N."/>
            <person name="Submissions S."/>
        </authorList>
    </citation>
    <scope>NUCLEOTIDE SEQUENCE [LARGE SCALE GENOMIC DNA]</scope>
    <source>
        <strain evidence="10">DSM 45460</strain>
    </source>
</reference>
<organism evidence="9 10">
    <name type="scientific">Actinopolyspora mzabensis</name>
    <dbReference type="NCBI Taxonomy" id="995066"/>
    <lineage>
        <taxon>Bacteria</taxon>
        <taxon>Bacillati</taxon>
        <taxon>Actinomycetota</taxon>
        <taxon>Actinomycetes</taxon>
        <taxon>Actinopolysporales</taxon>
        <taxon>Actinopolysporaceae</taxon>
        <taxon>Actinopolyspora</taxon>
    </lineage>
</organism>
<dbReference type="Pfam" id="PF02838">
    <property type="entry name" value="Glyco_hydro_20b"/>
    <property type="match status" value="1"/>
</dbReference>
<dbReference type="PRINTS" id="PR00738">
    <property type="entry name" value="GLHYDRLASE20"/>
</dbReference>
<evidence type="ECO:0000256" key="1">
    <source>
        <dbReference type="ARBA" id="ARBA00001231"/>
    </source>
</evidence>
<comment type="catalytic activity">
    <reaction evidence="1">
        <text>Hydrolysis of terminal non-reducing N-acetyl-D-hexosamine residues in N-acetyl-beta-D-hexosaminides.</text>
        <dbReference type="EC" id="3.2.1.52"/>
    </reaction>
</comment>
<accession>A0A1G9F1D2</accession>
<evidence type="ECO:0000256" key="5">
    <source>
        <dbReference type="ARBA" id="ARBA00023295"/>
    </source>
</evidence>
<dbReference type="OrthoDB" id="9763537at2"/>
<evidence type="ECO:0000259" key="8">
    <source>
        <dbReference type="Pfam" id="PF02838"/>
    </source>
</evidence>
<evidence type="ECO:0000256" key="6">
    <source>
        <dbReference type="PIRSR" id="PIRSR625705-1"/>
    </source>
</evidence>
<feature type="domain" description="Glycoside hydrolase family 20 catalytic" evidence="7">
    <location>
        <begin position="138"/>
        <end position="484"/>
    </location>
</feature>
<proteinExistence type="inferred from homology"/>
<dbReference type="GO" id="GO:0030203">
    <property type="term" value="P:glycosaminoglycan metabolic process"/>
    <property type="evidence" value="ECO:0007669"/>
    <property type="project" value="TreeGrafter"/>
</dbReference>
<dbReference type="InterPro" id="IPR017853">
    <property type="entry name" value="GH"/>
</dbReference>
<keyword evidence="10" id="KW-1185">Reference proteome</keyword>
<sequence>MSSKISPLPLDSVVPRPAVVRPAGGSFVLDGDTTLAGDSAACGWFRRHVGAAVGLPLRESEHADITFLIVPGEVEAPDGYRLDITEHEIRIRAHDEDGAHYAAQTLRQLLGAEAWRAAPTGQGPWRLPCGEIEDRPRFSWRGCHLDLARHFMPKQEVLRFVELLAAHKLNVLHLHLTDDQGWRIEVPGLPRLTEVGAWRKGSQLGAGPDAGLIDRPHGGYYTGADLAEIVSYAAEHRITVVPEIDVPGHCQAAIASYPELGNEPQRQLDVWTGWGISKHVLNAEESTVEFFCRVFDHVLSVFPSPVVCVGGDEVPTEEWERSPRCVRRSRQLGLSEPAKLHGWFLRRIIEHLHARGRRAIGWDEMLDSGEPLPAGSIVASWRDEQGGLRAANAGYDTVMCPEQRVYLDHRQAAGPEEPVPVGFVNTLEDVYAYDPVPTESASAFSRRVLGTQAQVWTEHLDSPSRVDYATFPRLCAFAEVAWSSTAVRDFSDFRTRLTAEHLARLTAFGVRFRPLQGPLPWQQRPGVPGKPR</sequence>
<dbReference type="Gene3D" id="3.20.20.80">
    <property type="entry name" value="Glycosidases"/>
    <property type="match status" value="1"/>
</dbReference>
<protein>
    <recommendedName>
        <fullName evidence="3">beta-N-acetylhexosaminidase</fullName>
        <ecNumber evidence="3">3.2.1.52</ecNumber>
    </recommendedName>
</protein>
<dbReference type="GO" id="GO:0004563">
    <property type="term" value="F:beta-N-acetylhexosaminidase activity"/>
    <property type="evidence" value="ECO:0007669"/>
    <property type="project" value="UniProtKB-EC"/>
</dbReference>
<evidence type="ECO:0000313" key="10">
    <source>
        <dbReference type="Proteomes" id="UP000199213"/>
    </source>
</evidence>
<dbReference type="PANTHER" id="PTHR22600">
    <property type="entry name" value="BETA-HEXOSAMINIDASE"/>
    <property type="match status" value="1"/>
</dbReference>
<dbReference type="SUPFAM" id="SSF55545">
    <property type="entry name" value="beta-N-acetylhexosaminidase-like domain"/>
    <property type="match status" value="1"/>
</dbReference>
<dbReference type="Gene3D" id="3.30.379.10">
    <property type="entry name" value="Chitobiase/beta-hexosaminidase domain 2-like"/>
    <property type="match status" value="1"/>
</dbReference>
<keyword evidence="4" id="KW-0378">Hydrolase</keyword>
<dbReference type="GO" id="GO:0005975">
    <property type="term" value="P:carbohydrate metabolic process"/>
    <property type="evidence" value="ECO:0007669"/>
    <property type="project" value="InterPro"/>
</dbReference>
<dbReference type="PANTHER" id="PTHR22600:SF57">
    <property type="entry name" value="BETA-N-ACETYLHEXOSAMINIDASE"/>
    <property type="match status" value="1"/>
</dbReference>
<gene>
    <name evidence="9" type="ORF">SAMN04487820_113119</name>
</gene>
<dbReference type="CDD" id="cd06563">
    <property type="entry name" value="GH20_chitobiase-like"/>
    <property type="match status" value="1"/>
</dbReference>
<evidence type="ECO:0000256" key="2">
    <source>
        <dbReference type="ARBA" id="ARBA00006285"/>
    </source>
</evidence>
<name>A0A1G9F1D2_ACTMZ</name>
<comment type="similarity">
    <text evidence="2">Belongs to the glycosyl hydrolase 20 family.</text>
</comment>
<dbReference type="InterPro" id="IPR015883">
    <property type="entry name" value="Glyco_hydro_20_cat"/>
</dbReference>
<dbReference type="InterPro" id="IPR025705">
    <property type="entry name" value="Beta_hexosaminidase_sua/sub"/>
</dbReference>
<dbReference type="InterPro" id="IPR015882">
    <property type="entry name" value="HEX_bac_N"/>
</dbReference>
<evidence type="ECO:0000313" key="9">
    <source>
        <dbReference type="EMBL" id="SDK82172.1"/>
    </source>
</evidence>
<dbReference type="InterPro" id="IPR029018">
    <property type="entry name" value="Hex-like_dom2"/>
</dbReference>
<dbReference type="Pfam" id="PF00728">
    <property type="entry name" value="Glyco_hydro_20"/>
    <property type="match status" value="1"/>
</dbReference>
<evidence type="ECO:0000256" key="3">
    <source>
        <dbReference type="ARBA" id="ARBA00012663"/>
    </source>
</evidence>
<dbReference type="GO" id="GO:0016020">
    <property type="term" value="C:membrane"/>
    <property type="evidence" value="ECO:0007669"/>
    <property type="project" value="TreeGrafter"/>
</dbReference>
<dbReference type="EC" id="3.2.1.52" evidence="3"/>
<keyword evidence="5" id="KW-0326">Glycosidase</keyword>
<dbReference type="EMBL" id="FNFM01000013">
    <property type="protein sequence ID" value="SDK82172.1"/>
    <property type="molecule type" value="Genomic_DNA"/>
</dbReference>
<evidence type="ECO:0000259" key="7">
    <source>
        <dbReference type="Pfam" id="PF00728"/>
    </source>
</evidence>
<evidence type="ECO:0000256" key="4">
    <source>
        <dbReference type="ARBA" id="ARBA00022801"/>
    </source>
</evidence>
<feature type="domain" description="Beta-hexosaminidase bacterial type N-terminal" evidence="8">
    <location>
        <begin position="12"/>
        <end position="134"/>
    </location>
</feature>
<dbReference type="SUPFAM" id="SSF51445">
    <property type="entry name" value="(Trans)glycosidases"/>
    <property type="match status" value="1"/>
</dbReference>
<dbReference type="RefSeq" id="WP_092631862.1">
    <property type="nucleotide sequence ID" value="NZ_FNFM01000013.1"/>
</dbReference>
<dbReference type="AlphaFoldDB" id="A0A1G9F1D2"/>
<dbReference type="Proteomes" id="UP000199213">
    <property type="component" value="Unassembled WGS sequence"/>
</dbReference>
<feature type="active site" description="Proton donor" evidence="6">
    <location>
        <position position="313"/>
    </location>
</feature>